<name>A0AAE4AQX0_9BACT</name>
<dbReference type="RefSeq" id="WP_307262743.1">
    <property type="nucleotide sequence ID" value="NZ_JAUSVL010000001.1"/>
</dbReference>
<organism evidence="1 2">
    <name type="scientific">Oligosphaera ethanolica</name>
    <dbReference type="NCBI Taxonomy" id="760260"/>
    <lineage>
        <taxon>Bacteria</taxon>
        <taxon>Pseudomonadati</taxon>
        <taxon>Lentisphaerota</taxon>
        <taxon>Oligosphaeria</taxon>
        <taxon>Oligosphaerales</taxon>
        <taxon>Oligosphaeraceae</taxon>
        <taxon>Oligosphaera</taxon>
    </lineage>
</organism>
<sequence length="290" mass="33671">MTSTDRSTMPTPAPFHAHGWYGWVHADWQDLPAFQDIDAWLQEHSAKIILDLPCRTITRHQTDRGALYAKYMRAKNDGVIKNREMLSHLRWTVLPSRGQRIFLTCSAMLRKGHFCPLPVLGARCRRGPWGYPHELFVSAELVQPTVEELLQTLAGPAREDILTRCGAELQRFHADHFVHGDFLPRNACLDTATHRLFYLDNDRTRLWPCPPPFLCQRRNLAQFCYNLLLQAGCYDLAMPNAFLNAYLLATPWTEKRRETEYQRVVTQITTRWQRFGEKEAARLKRPAKQA</sequence>
<gene>
    <name evidence="1" type="ORF">J3R75_002924</name>
</gene>
<evidence type="ECO:0000313" key="2">
    <source>
        <dbReference type="Proteomes" id="UP001238163"/>
    </source>
</evidence>
<dbReference type="Proteomes" id="UP001238163">
    <property type="component" value="Unassembled WGS sequence"/>
</dbReference>
<dbReference type="EMBL" id="JAUSVL010000001">
    <property type="protein sequence ID" value="MDQ0290817.1"/>
    <property type="molecule type" value="Genomic_DNA"/>
</dbReference>
<accession>A0AAE4AQX0</accession>
<proteinExistence type="predicted"/>
<reference evidence="1" key="1">
    <citation type="submission" date="2023-07" db="EMBL/GenBank/DDBJ databases">
        <title>Genomic Encyclopedia of Type Strains, Phase IV (KMG-IV): sequencing the most valuable type-strain genomes for metagenomic binning, comparative biology and taxonomic classification.</title>
        <authorList>
            <person name="Goeker M."/>
        </authorList>
    </citation>
    <scope>NUCLEOTIDE SEQUENCE</scope>
    <source>
        <strain evidence="1">DSM 24202</strain>
    </source>
</reference>
<comment type="caution">
    <text evidence="1">The sequence shown here is derived from an EMBL/GenBank/DDBJ whole genome shotgun (WGS) entry which is preliminary data.</text>
</comment>
<evidence type="ECO:0000313" key="1">
    <source>
        <dbReference type="EMBL" id="MDQ0290817.1"/>
    </source>
</evidence>
<dbReference type="AlphaFoldDB" id="A0AAE4AQX0"/>
<protein>
    <submittedName>
        <fullName evidence="1">Uncharacterized protein</fullName>
    </submittedName>
</protein>
<keyword evidence="2" id="KW-1185">Reference proteome</keyword>